<keyword evidence="2" id="KW-0812">Transmembrane</keyword>
<feature type="region of interest" description="Disordered" evidence="1">
    <location>
        <begin position="1"/>
        <end position="46"/>
    </location>
</feature>
<comment type="caution">
    <text evidence="3">The sequence shown here is derived from an EMBL/GenBank/DDBJ whole genome shotgun (WGS) entry which is preliminary data.</text>
</comment>
<accession>A0A562R4T0</accession>
<evidence type="ECO:0000313" key="4">
    <source>
        <dbReference type="Proteomes" id="UP000318307"/>
    </source>
</evidence>
<feature type="compositionally biased region" description="Basic and acidic residues" evidence="1">
    <location>
        <begin position="10"/>
        <end position="19"/>
    </location>
</feature>
<keyword evidence="4" id="KW-1185">Reference proteome</keyword>
<gene>
    <name evidence="3" type="ORF">LZ24_03275</name>
</gene>
<protein>
    <submittedName>
        <fullName evidence="3">Uncharacterized protein</fullName>
    </submittedName>
</protein>
<evidence type="ECO:0000313" key="3">
    <source>
        <dbReference type="EMBL" id="TWI63376.1"/>
    </source>
</evidence>
<dbReference type="Proteomes" id="UP000318307">
    <property type="component" value="Unassembled WGS sequence"/>
</dbReference>
<sequence length="218" mass="24249">MNHTSGQLHGGHEDIRKLPPEPSQSFESLSHLPDGKGDDNTSGFQAPAKENPDFLSYILYRMIPPSLIVLFLMGCIIIAVTRSFILANAQERLEYEADREQQRIEEKIKDIKKIASSLAGNDLIINGLIDTLERERYLPLFFQSLNFTGSVSSHIALLDFAGQVIVSNEQKNFCASCIKAAEHLKKSGLPIYFDKNILMIASPVLIHGFHEGTVIISP</sequence>
<name>A0A562R4T0_9BACT</name>
<evidence type="ECO:0000256" key="1">
    <source>
        <dbReference type="SAM" id="MobiDB-lite"/>
    </source>
</evidence>
<keyword evidence="2" id="KW-0472">Membrane</keyword>
<proteinExistence type="predicted"/>
<organism evidence="3 4">
    <name type="scientific">Desulfobotulus alkaliphilus</name>
    <dbReference type="NCBI Taxonomy" id="622671"/>
    <lineage>
        <taxon>Bacteria</taxon>
        <taxon>Pseudomonadati</taxon>
        <taxon>Thermodesulfobacteriota</taxon>
        <taxon>Desulfobacteria</taxon>
        <taxon>Desulfobacterales</taxon>
        <taxon>Desulfobacteraceae</taxon>
        <taxon>Desulfobotulus</taxon>
    </lineage>
</organism>
<reference evidence="3 4" key="1">
    <citation type="submission" date="2019-07" db="EMBL/GenBank/DDBJ databases">
        <title>Genome sequencing of 100 strains of the haloalkaliphilic chemolithoautotrophic sulfur-oxidizing bacterium Thioalkalivibrio.</title>
        <authorList>
            <person name="Muyzer G."/>
        </authorList>
    </citation>
    <scope>NUCLEOTIDE SEQUENCE [LARGE SCALE GENOMIC DNA]</scope>
    <source>
        <strain evidence="3 4">ASO4-4</strain>
    </source>
</reference>
<dbReference type="EMBL" id="VLLC01000050">
    <property type="protein sequence ID" value="TWI63376.1"/>
    <property type="molecule type" value="Genomic_DNA"/>
</dbReference>
<feature type="transmembrane region" description="Helical" evidence="2">
    <location>
        <begin position="62"/>
        <end position="85"/>
    </location>
</feature>
<dbReference type="AlphaFoldDB" id="A0A562R4T0"/>
<evidence type="ECO:0000256" key="2">
    <source>
        <dbReference type="SAM" id="Phobius"/>
    </source>
</evidence>
<keyword evidence="2" id="KW-1133">Transmembrane helix</keyword>